<proteinExistence type="predicted"/>
<dbReference type="Gene3D" id="2.60.40.420">
    <property type="entry name" value="Cupredoxins - blue copper proteins"/>
    <property type="match status" value="2"/>
</dbReference>
<evidence type="ECO:0000313" key="3">
    <source>
        <dbReference type="Proteomes" id="UP000676967"/>
    </source>
</evidence>
<accession>A0ABM7M358</accession>
<organism evidence="2 3">
    <name type="scientific">Actinoplanes ianthinogenes</name>
    <dbReference type="NCBI Taxonomy" id="122358"/>
    <lineage>
        <taxon>Bacteria</taxon>
        <taxon>Bacillati</taxon>
        <taxon>Actinomycetota</taxon>
        <taxon>Actinomycetes</taxon>
        <taxon>Micromonosporales</taxon>
        <taxon>Micromonosporaceae</taxon>
        <taxon>Actinoplanes</taxon>
    </lineage>
</organism>
<evidence type="ECO:0000313" key="2">
    <source>
        <dbReference type="EMBL" id="BCJ46087.1"/>
    </source>
</evidence>
<feature type="compositionally biased region" description="Basic and acidic residues" evidence="1">
    <location>
        <begin position="27"/>
        <end position="43"/>
    </location>
</feature>
<gene>
    <name evidence="2" type="ORF">Aiant_67440</name>
</gene>
<keyword evidence="3" id="KW-1185">Reference proteome</keyword>
<dbReference type="PANTHER" id="PTHR36507">
    <property type="entry name" value="BLL1555 PROTEIN"/>
    <property type="match status" value="1"/>
</dbReference>
<dbReference type="InterPro" id="IPR052721">
    <property type="entry name" value="ET_Amicyanin"/>
</dbReference>
<name>A0ABM7M358_9ACTN</name>
<dbReference type="InterPro" id="IPR008972">
    <property type="entry name" value="Cupredoxin"/>
</dbReference>
<sequence>MTLAACAPTTPGAEPSGVTAATGSPGARREPSANRGDTDPECTKATKVSIDEEHSGNKDTFAFSPREVTVRRGGFLAVTNKSGVVHTLVTTPDARIVTSVIDLKERQVIQFSRSGTFTVQSADAAHRADLRVRVSGESGCGTPKATLTITGRSSFRPAKISVAATQNFTVVNESGTAQTVMCTPDPGGNRDNARLDKGEAQILAIDRPGRYVCASTQHPQAKATITVTGG</sequence>
<evidence type="ECO:0000256" key="1">
    <source>
        <dbReference type="SAM" id="MobiDB-lite"/>
    </source>
</evidence>
<dbReference type="EMBL" id="AP023356">
    <property type="protein sequence ID" value="BCJ46087.1"/>
    <property type="molecule type" value="Genomic_DNA"/>
</dbReference>
<dbReference type="PANTHER" id="PTHR36507:SF1">
    <property type="entry name" value="BLL1555 PROTEIN"/>
    <property type="match status" value="1"/>
</dbReference>
<dbReference type="SUPFAM" id="SSF49503">
    <property type="entry name" value="Cupredoxins"/>
    <property type="match status" value="1"/>
</dbReference>
<feature type="region of interest" description="Disordered" evidence="1">
    <location>
        <begin position="1"/>
        <end position="43"/>
    </location>
</feature>
<protein>
    <submittedName>
        <fullName evidence="2">Uncharacterized protein</fullName>
    </submittedName>
</protein>
<dbReference type="Proteomes" id="UP000676967">
    <property type="component" value="Chromosome"/>
</dbReference>
<reference evidence="2 3" key="1">
    <citation type="submission" date="2020-08" db="EMBL/GenBank/DDBJ databases">
        <title>Whole genome shotgun sequence of Actinoplanes ianthinogenes NBRC 13996.</title>
        <authorList>
            <person name="Komaki H."/>
            <person name="Tamura T."/>
        </authorList>
    </citation>
    <scope>NUCLEOTIDE SEQUENCE [LARGE SCALE GENOMIC DNA]</scope>
    <source>
        <strain evidence="2 3">NBRC 13996</strain>
    </source>
</reference>